<dbReference type="SUPFAM" id="SSF54427">
    <property type="entry name" value="NTF2-like"/>
    <property type="match status" value="1"/>
</dbReference>
<feature type="domain" description="SnoaL-like" evidence="1">
    <location>
        <begin position="12"/>
        <end position="118"/>
    </location>
</feature>
<gene>
    <name evidence="2" type="ORF">ACFO8L_09000</name>
</gene>
<name>A0ABV9EAD2_9ACTN</name>
<dbReference type="Gene3D" id="3.10.450.50">
    <property type="match status" value="1"/>
</dbReference>
<organism evidence="2 3">
    <name type="scientific">Sphaerisporangium corydalis</name>
    <dbReference type="NCBI Taxonomy" id="1441875"/>
    <lineage>
        <taxon>Bacteria</taxon>
        <taxon>Bacillati</taxon>
        <taxon>Actinomycetota</taxon>
        <taxon>Actinomycetes</taxon>
        <taxon>Streptosporangiales</taxon>
        <taxon>Streptosporangiaceae</taxon>
        <taxon>Sphaerisporangium</taxon>
    </lineage>
</organism>
<dbReference type="InterPro" id="IPR032710">
    <property type="entry name" value="NTF2-like_dom_sf"/>
</dbReference>
<keyword evidence="3" id="KW-1185">Reference proteome</keyword>
<evidence type="ECO:0000259" key="1">
    <source>
        <dbReference type="Pfam" id="PF12680"/>
    </source>
</evidence>
<dbReference type="Proteomes" id="UP001595891">
    <property type="component" value="Unassembled WGS sequence"/>
</dbReference>
<comment type="caution">
    <text evidence="2">The sequence shown here is derived from an EMBL/GenBank/DDBJ whole genome shotgun (WGS) entry which is preliminary data.</text>
</comment>
<dbReference type="RefSeq" id="WP_262846878.1">
    <property type="nucleotide sequence ID" value="NZ_JANZYP010000053.1"/>
</dbReference>
<protein>
    <submittedName>
        <fullName evidence="2">Nuclear transport factor 2 family protein</fullName>
    </submittedName>
</protein>
<evidence type="ECO:0000313" key="2">
    <source>
        <dbReference type="EMBL" id="MFC4586208.1"/>
    </source>
</evidence>
<dbReference type="EMBL" id="JBHSFN010000004">
    <property type="protein sequence ID" value="MFC4586208.1"/>
    <property type="molecule type" value="Genomic_DNA"/>
</dbReference>
<accession>A0ABV9EAD2</accession>
<proteinExistence type="predicted"/>
<dbReference type="Pfam" id="PF12680">
    <property type="entry name" value="SnoaL_2"/>
    <property type="match status" value="1"/>
</dbReference>
<sequence>MYHAIVKRIAARNFARVNEKDYDALLKDCAPDVHHRFGGSHALGGDRHDREALRRWFDRLGRLSPTLSLTVRDVWAKGTPRNTTVIIRWSATQDMPDGSPYDNHGVHIVQMKWGKIVSIDANEDSQVVAAGLRIFAAHGVTEALADPIVS</sequence>
<reference evidence="3" key="1">
    <citation type="journal article" date="2019" name="Int. J. Syst. Evol. Microbiol.">
        <title>The Global Catalogue of Microorganisms (GCM) 10K type strain sequencing project: providing services to taxonomists for standard genome sequencing and annotation.</title>
        <authorList>
            <consortium name="The Broad Institute Genomics Platform"/>
            <consortium name="The Broad Institute Genome Sequencing Center for Infectious Disease"/>
            <person name="Wu L."/>
            <person name="Ma J."/>
        </authorList>
    </citation>
    <scope>NUCLEOTIDE SEQUENCE [LARGE SCALE GENOMIC DNA]</scope>
    <source>
        <strain evidence="3">CCUG 49560</strain>
    </source>
</reference>
<dbReference type="InterPro" id="IPR037401">
    <property type="entry name" value="SnoaL-like"/>
</dbReference>
<evidence type="ECO:0000313" key="3">
    <source>
        <dbReference type="Proteomes" id="UP001595891"/>
    </source>
</evidence>